<evidence type="ECO:0000256" key="1">
    <source>
        <dbReference type="ARBA" id="ARBA00004604"/>
    </source>
</evidence>
<keyword evidence="7" id="KW-0175">Coiled coil</keyword>
<feature type="region of interest" description="Disordered" evidence="8">
    <location>
        <begin position="587"/>
        <end position="660"/>
    </location>
</feature>
<dbReference type="WBParaSite" id="PTRK_0000420100.1">
    <property type="protein sequence ID" value="PTRK_0000420100.1"/>
    <property type="gene ID" value="PTRK_0000420100"/>
</dbReference>
<dbReference type="PANTHER" id="PTHR17039">
    <property type="entry name" value="U3 SMALL NUCLEOLAR RIBONUCLEOPROTEIN PROTEIN MPP10"/>
    <property type="match status" value="1"/>
</dbReference>
<evidence type="ECO:0000256" key="7">
    <source>
        <dbReference type="SAM" id="Coils"/>
    </source>
</evidence>
<keyword evidence="9" id="KW-1185">Reference proteome</keyword>
<feature type="compositionally biased region" description="Acidic residues" evidence="8">
    <location>
        <begin position="370"/>
        <end position="386"/>
    </location>
</feature>
<keyword evidence="2" id="KW-0690">Ribosome biogenesis</keyword>
<accession>A0A0N4Z9Z3</accession>
<evidence type="ECO:0000256" key="5">
    <source>
        <dbReference type="ARBA" id="ARBA00023274"/>
    </source>
</evidence>
<keyword evidence="4" id="KW-0539">Nucleus</keyword>
<dbReference type="GO" id="GO:0005732">
    <property type="term" value="C:sno(s)RNA-containing ribonucleoprotein complex"/>
    <property type="evidence" value="ECO:0007669"/>
    <property type="project" value="InterPro"/>
</dbReference>
<evidence type="ECO:0000256" key="6">
    <source>
        <dbReference type="ARBA" id="ARBA00029455"/>
    </source>
</evidence>
<dbReference type="STRING" id="131310.A0A0N4Z9Z3"/>
<keyword evidence="5" id="KW-0687">Ribonucleoprotein</keyword>
<organism evidence="9 10">
    <name type="scientific">Parastrongyloides trichosuri</name>
    <name type="common">Possum-specific nematode worm</name>
    <dbReference type="NCBI Taxonomy" id="131310"/>
    <lineage>
        <taxon>Eukaryota</taxon>
        <taxon>Metazoa</taxon>
        <taxon>Ecdysozoa</taxon>
        <taxon>Nematoda</taxon>
        <taxon>Chromadorea</taxon>
        <taxon>Rhabditida</taxon>
        <taxon>Tylenchina</taxon>
        <taxon>Panagrolaimomorpha</taxon>
        <taxon>Strongyloidoidea</taxon>
        <taxon>Strongyloididae</taxon>
        <taxon>Parastrongyloides</taxon>
    </lineage>
</organism>
<feature type="region of interest" description="Disordered" evidence="8">
    <location>
        <begin position="1"/>
        <end position="31"/>
    </location>
</feature>
<dbReference type="InterPro" id="IPR012173">
    <property type="entry name" value="Mpp10"/>
</dbReference>
<evidence type="ECO:0000256" key="4">
    <source>
        <dbReference type="ARBA" id="ARBA00023242"/>
    </source>
</evidence>
<name>A0A0N4Z9Z3_PARTI</name>
<reference evidence="10" key="1">
    <citation type="submission" date="2017-02" db="UniProtKB">
        <authorList>
            <consortium name="WormBaseParasite"/>
        </authorList>
    </citation>
    <scope>IDENTIFICATION</scope>
</reference>
<dbReference type="Pfam" id="PF04006">
    <property type="entry name" value="Mpp10"/>
    <property type="match status" value="1"/>
</dbReference>
<evidence type="ECO:0000256" key="8">
    <source>
        <dbReference type="SAM" id="MobiDB-lite"/>
    </source>
</evidence>
<dbReference type="AlphaFoldDB" id="A0A0N4Z9Z3"/>
<comment type="similarity">
    <text evidence="6">Belongs to the MPP10 family.</text>
</comment>
<dbReference type="GO" id="GO:0006364">
    <property type="term" value="P:rRNA processing"/>
    <property type="evidence" value="ECO:0007669"/>
    <property type="project" value="UniProtKB-KW"/>
</dbReference>
<feature type="region of interest" description="Disordered" evidence="8">
    <location>
        <begin position="370"/>
        <end position="390"/>
    </location>
</feature>
<dbReference type="GO" id="GO:0034457">
    <property type="term" value="C:Mpp10 complex"/>
    <property type="evidence" value="ECO:0007669"/>
    <property type="project" value="InterPro"/>
</dbReference>
<evidence type="ECO:0000313" key="9">
    <source>
        <dbReference type="Proteomes" id="UP000038045"/>
    </source>
</evidence>
<proteinExistence type="inferred from homology"/>
<evidence type="ECO:0000256" key="2">
    <source>
        <dbReference type="ARBA" id="ARBA00022517"/>
    </source>
</evidence>
<feature type="compositionally biased region" description="Basic residues" evidence="8">
    <location>
        <begin position="620"/>
        <end position="629"/>
    </location>
</feature>
<protein>
    <submittedName>
        <fullName evidence="10">U3 small nucleolar ribonucleoprotein protein MPP10</fullName>
    </submittedName>
</protein>
<sequence length="689" mass="79686">MNQSLGTPSRKKKSISREATPIRRSSRLRSVSEDRFDIPEDATGSVFIMNSIAEDGTCMVTPTKKSPPKSKKQVTPKVCEEVIDNKSETIEKFIEISSKVFNGKDNFISKYAKKLIKSTQNVEVPNTMSFLNDLYNGKEKTLENANFKSLLNLSYNDMTKIDGDKSLPENIISDNVESISAQYKLKMDMFSKFITDQKKDLAGRFGDLNLDNNVKEEKIFEDDEIDELDYDSDEGINDHIEDEEEFDEDEEEMIDEEEECEDLFGLTDKDVENLDEELDALAAESDEDSDVEKKPKKVYKKKTPIDDDFFNLEEMNDFLMEAEKEKDSEGFFDDIDEGDDEAAEYCYKDFFEENVKKKNKTHKVRFEDEVKEQEIEDDDEEMEIDEPILLGEKQKEEVKSSFEKRQEDIKKKIKRLEEENLAPKSWELSGEVTADDREKDSMLATHAAFDYVSKQAPTITPDHTERLEALIIQRIKDKVFDDPVRKTKKDETVKVFRENAIEEIQRKSLVEVYEEQFKKARGDKEDNSEIDKETLEVEKEMNELFSNLDGLYHFDFKPTEIVPDLQIITNMPAMRKEEVGPLAIAQPDEATVFAPEETGKKLKGDLKSKDERDTTDKLRERRKKKKKQKVLASKGVIKPSEKKNKDLKRKADGVGSNKEEIKKLKGSKFFESLQKSTQEEIRRKAAEKP</sequence>
<dbReference type="GO" id="GO:0032040">
    <property type="term" value="C:small-subunit processome"/>
    <property type="evidence" value="ECO:0007669"/>
    <property type="project" value="TreeGrafter"/>
</dbReference>
<comment type="subcellular location">
    <subcellularLocation>
        <location evidence="1">Nucleus</location>
        <location evidence="1">Nucleolus</location>
    </subcellularLocation>
</comment>
<feature type="coiled-coil region" evidence="7">
    <location>
        <begin position="239"/>
        <end position="291"/>
    </location>
</feature>
<dbReference type="PANTHER" id="PTHR17039:SF0">
    <property type="entry name" value="U3 SMALL NUCLEOLAR RIBONUCLEOPROTEIN PROTEIN MPP10"/>
    <property type="match status" value="1"/>
</dbReference>
<keyword evidence="3" id="KW-0698">rRNA processing</keyword>
<feature type="compositionally biased region" description="Basic and acidic residues" evidence="8">
    <location>
        <begin position="639"/>
        <end position="660"/>
    </location>
</feature>
<dbReference type="Proteomes" id="UP000038045">
    <property type="component" value="Unplaced"/>
</dbReference>
<evidence type="ECO:0000256" key="3">
    <source>
        <dbReference type="ARBA" id="ARBA00022552"/>
    </source>
</evidence>
<feature type="compositionally biased region" description="Basic and acidic residues" evidence="8">
    <location>
        <begin position="597"/>
        <end position="619"/>
    </location>
</feature>
<evidence type="ECO:0000313" key="10">
    <source>
        <dbReference type="WBParaSite" id="PTRK_0000420100.1"/>
    </source>
</evidence>